<dbReference type="PANTHER" id="PTHR36009">
    <property type="match status" value="1"/>
</dbReference>
<feature type="region of interest" description="Disordered" evidence="6">
    <location>
        <begin position="95"/>
        <end position="122"/>
    </location>
</feature>
<evidence type="ECO:0000256" key="6">
    <source>
        <dbReference type="SAM" id="MobiDB-lite"/>
    </source>
</evidence>
<reference evidence="9 10" key="1">
    <citation type="submission" date="2019-07" db="EMBL/GenBank/DDBJ databases">
        <title>De Novo Assembly of kiwifruit Actinidia rufa.</title>
        <authorList>
            <person name="Sugita-Konishi S."/>
            <person name="Sato K."/>
            <person name="Mori E."/>
            <person name="Abe Y."/>
            <person name="Kisaki G."/>
            <person name="Hamano K."/>
            <person name="Suezawa K."/>
            <person name="Otani M."/>
            <person name="Fukuda T."/>
            <person name="Manabe T."/>
            <person name="Gomi K."/>
            <person name="Tabuchi M."/>
            <person name="Akimitsu K."/>
            <person name="Kataoka I."/>
        </authorList>
    </citation>
    <scope>NUCLEOTIDE SEQUENCE [LARGE SCALE GENOMIC DNA]</scope>
    <source>
        <strain evidence="10">cv. Fuchu</strain>
    </source>
</reference>
<feature type="region of interest" description="Disordered" evidence="6">
    <location>
        <begin position="257"/>
        <end position="289"/>
    </location>
</feature>
<evidence type="ECO:0000313" key="10">
    <source>
        <dbReference type="Proteomes" id="UP000585474"/>
    </source>
</evidence>
<feature type="compositionally biased region" description="Low complexity" evidence="6">
    <location>
        <begin position="262"/>
        <end position="289"/>
    </location>
</feature>
<evidence type="ECO:0000256" key="3">
    <source>
        <dbReference type="ARBA" id="ARBA00022692"/>
    </source>
</evidence>
<comment type="subcellular location">
    <subcellularLocation>
        <location evidence="1">Cell membrane</location>
        <topology evidence="1">Multi-pass membrane protein</topology>
    </subcellularLocation>
</comment>
<dbReference type="EMBL" id="BJWL01000017">
    <property type="protein sequence ID" value="GFZ05366.1"/>
    <property type="molecule type" value="Genomic_DNA"/>
</dbReference>
<keyword evidence="2" id="KW-1003">Cell membrane</keyword>
<organism evidence="9 10">
    <name type="scientific">Actinidia rufa</name>
    <dbReference type="NCBI Taxonomy" id="165716"/>
    <lineage>
        <taxon>Eukaryota</taxon>
        <taxon>Viridiplantae</taxon>
        <taxon>Streptophyta</taxon>
        <taxon>Embryophyta</taxon>
        <taxon>Tracheophyta</taxon>
        <taxon>Spermatophyta</taxon>
        <taxon>Magnoliopsida</taxon>
        <taxon>eudicotyledons</taxon>
        <taxon>Gunneridae</taxon>
        <taxon>Pentapetalae</taxon>
        <taxon>asterids</taxon>
        <taxon>Ericales</taxon>
        <taxon>Actinidiaceae</taxon>
        <taxon>Actinidia</taxon>
    </lineage>
</organism>
<feature type="transmembrane region" description="Helical" evidence="7">
    <location>
        <begin position="27"/>
        <end position="48"/>
    </location>
</feature>
<dbReference type="AlphaFoldDB" id="A0A7J0G3J9"/>
<dbReference type="OrthoDB" id="1706811at2759"/>
<evidence type="ECO:0000256" key="7">
    <source>
        <dbReference type="SAM" id="Phobius"/>
    </source>
</evidence>
<keyword evidence="3 7" id="KW-0812">Transmembrane</keyword>
<dbReference type="InterPro" id="IPR027379">
    <property type="entry name" value="CLS_N"/>
</dbReference>
<comment type="caution">
    <text evidence="9">The sequence shown here is derived from an EMBL/GenBank/DDBJ whole genome shotgun (WGS) entry which is preliminary data.</text>
</comment>
<evidence type="ECO:0000256" key="4">
    <source>
        <dbReference type="ARBA" id="ARBA00022989"/>
    </source>
</evidence>
<evidence type="ECO:0000256" key="1">
    <source>
        <dbReference type="ARBA" id="ARBA00004651"/>
    </source>
</evidence>
<evidence type="ECO:0000256" key="5">
    <source>
        <dbReference type="ARBA" id="ARBA00023136"/>
    </source>
</evidence>
<dbReference type="Proteomes" id="UP000585474">
    <property type="component" value="Unassembled WGS sequence"/>
</dbReference>
<dbReference type="Pfam" id="PF13396">
    <property type="entry name" value="PLDc_N"/>
    <property type="match status" value="1"/>
</dbReference>
<gene>
    <name evidence="9" type="ORF">Acr_17g0009380</name>
</gene>
<dbReference type="PANTHER" id="PTHR36009:SF3">
    <property type="entry name" value="TRANSMEMBRANE PROTEIN"/>
    <property type="match status" value="1"/>
</dbReference>
<feature type="transmembrane region" description="Helical" evidence="7">
    <location>
        <begin position="60"/>
        <end position="80"/>
    </location>
</feature>
<proteinExistence type="predicted"/>
<dbReference type="GO" id="GO:0005886">
    <property type="term" value="C:plasma membrane"/>
    <property type="evidence" value="ECO:0007669"/>
    <property type="project" value="UniProtKB-SubCell"/>
</dbReference>
<evidence type="ECO:0000313" key="9">
    <source>
        <dbReference type="EMBL" id="GFZ05366.1"/>
    </source>
</evidence>
<sequence>MIGSVQDPLGVGELQFPVATVGVDGVGGIHVTCIDFTLLSAFALFWVYNNMTTRKWDNKGSWLLPLSIIPFLGPALYLLLRPSLVLISPNSRTASEASPRARTRHQRHLRVRSTPSKPTRAAHAPGLAVTSALRNVTSACDVSPGLCDVSPVMSALELDRNLDSLLVLSCLRYILYGTSWLHLSPSGYVLVILLCLPLYRDQQRLILFLMGLSDIYEPVRASLLHRIPLPTLEQAISELLSKETRLGLVSTSHVDTALATPGSRGRGSSSGSRGFSAFGSQSSGGSASRPNECTFCHATDHRLLNYPIRVCKNCCQRGPGHYRFCQPLIILLLPCLPLQDPQTGQTLEIGRRHGRLFQLIHLHLPISTAATTSTSSSSPSFGIWHSRLGHVVVGSITFSCI</sequence>
<evidence type="ECO:0000256" key="2">
    <source>
        <dbReference type="ARBA" id="ARBA00022475"/>
    </source>
</evidence>
<feature type="domain" description="Cardiolipin synthase N-terminal" evidence="8">
    <location>
        <begin position="39"/>
        <end position="81"/>
    </location>
</feature>
<evidence type="ECO:0000259" key="8">
    <source>
        <dbReference type="Pfam" id="PF13396"/>
    </source>
</evidence>
<keyword evidence="5 7" id="KW-0472">Membrane</keyword>
<name>A0A7J0G3J9_9ERIC</name>
<accession>A0A7J0G3J9</accession>
<keyword evidence="4 7" id="KW-1133">Transmembrane helix</keyword>
<keyword evidence="10" id="KW-1185">Reference proteome</keyword>
<protein>
    <recommendedName>
        <fullName evidence="8">Cardiolipin synthase N-terminal domain-containing protein</fullName>
    </recommendedName>
</protein>
<feature type="compositionally biased region" description="Basic residues" evidence="6">
    <location>
        <begin position="101"/>
        <end position="111"/>
    </location>
</feature>